<proteinExistence type="predicted"/>
<dbReference type="InterPro" id="IPR050706">
    <property type="entry name" value="Cyclic-di-GMP_PDE-like"/>
</dbReference>
<protein>
    <recommendedName>
        <fullName evidence="1">cyclic-guanylate-specific phosphodiesterase</fullName>
        <ecNumber evidence="1">3.1.4.52</ecNumber>
    </recommendedName>
</protein>
<dbReference type="STRING" id="1123397.SAMN05660831_01767"/>
<evidence type="ECO:0000313" key="5">
    <source>
        <dbReference type="EMBL" id="SFD48886.1"/>
    </source>
</evidence>
<dbReference type="Pfam" id="PF00563">
    <property type="entry name" value="EAL"/>
    <property type="match status" value="1"/>
</dbReference>
<keyword evidence="6" id="KW-1185">Reference proteome</keyword>
<evidence type="ECO:0000259" key="4">
    <source>
        <dbReference type="PROSITE" id="PS50887"/>
    </source>
</evidence>
<dbReference type="PANTHER" id="PTHR33121">
    <property type="entry name" value="CYCLIC DI-GMP PHOSPHODIESTERASE PDEF"/>
    <property type="match status" value="1"/>
</dbReference>
<dbReference type="SUPFAM" id="SSF55073">
    <property type="entry name" value="Nucleotide cyclase"/>
    <property type="match status" value="1"/>
</dbReference>
<feature type="domain" description="GGDEF" evidence="4">
    <location>
        <begin position="1"/>
        <end position="90"/>
    </location>
</feature>
<gene>
    <name evidence="5" type="ORF">SAMN05660831_01767</name>
</gene>
<dbReference type="PROSITE" id="PS50883">
    <property type="entry name" value="EAL"/>
    <property type="match status" value="1"/>
</dbReference>
<feature type="domain" description="EAL" evidence="3">
    <location>
        <begin position="99"/>
        <end position="353"/>
    </location>
</feature>
<reference evidence="5 6" key="1">
    <citation type="submission" date="2016-10" db="EMBL/GenBank/DDBJ databases">
        <authorList>
            <person name="de Groot N.N."/>
        </authorList>
    </citation>
    <scope>NUCLEOTIDE SEQUENCE [LARGE SCALE GENOMIC DNA]</scope>
    <source>
        <strain evidence="5 6">HL3</strain>
    </source>
</reference>
<dbReference type="SMART" id="SM00052">
    <property type="entry name" value="EAL"/>
    <property type="match status" value="1"/>
</dbReference>
<dbReference type="AlphaFoldDB" id="A0A1I1SR38"/>
<dbReference type="GO" id="GO:0071111">
    <property type="term" value="F:cyclic-guanylate-specific phosphodiesterase activity"/>
    <property type="evidence" value="ECO:0007669"/>
    <property type="project" value="UniProtKB-EC"/>
</dbReference>
<dbReference type="NCBIfam" id="TIGR00254">
    <property type="entry name" value="GGDEF"/>
    <property type="match status" value="1"/>
</dbReference>
<dbReference type="PANTHER" id="PTHR33121:SF79">
    <property type="entry name" value="CYCLIC DI-GMP PHOSPHODIESTERASE PDED-RELATED"/>
    <property type="match status" value="1"/>
</dbReference>
<dbReference type="PROSITE" id="PS50887">
    <property type="entry name" value="GGDEF"/>
    <property type="match status" value="1"/>
</dbReference>
<dbReference type="Gene3D" id="3.30.70.270">
    <property type="match status" value="1"/>
</dbReference>
<name>A0A1I1SR38_9GAMM</name>
<dbReference type="EC" id="3.1.4.52" evidence="1"/>
<dbReference type="InterPro" id="IPR000160">
    <property type="entry name" value="GGDEF_dom"/>
</dbReference>
<dbReference type="Gene3D" id="3.20.20.450">
    <property type="entry name" value="EAL domain"/>
    <property type="match status" value="1"/>
</dbReference>
<dbReference type="InterPro" id="IPR029787">
    <property type="entry name" value="Nucleotide_cyclase"/>
</dbReference>
<keyword evidence="2" id="KW-0973">c-di-GMP</keyword>
<dbReference type="Pfam" id="PF00990">
    <property type="entry name" value="GGDEF"/>
    <property type="match status" value="1"/>
</dbReference>
<dbReference type="FunFam" id="3.20.20.450:FF:000001">
    <property type="entry name" value="Cyclic di-GMP phosphodiesterase yahA"/>
    <property type="match status" value="1"/>
</dbReference>
<dbReference type="CDD" id="cd01949">
    <property type="entry name" value="GGDEF"/>
    <property type="match status" value="1"/>
</dbReference>
<evidence type="ECO:0000259" key="3">
    <source>
        <dbReference type="PROSITE" id="PS50883"/>
    </source>
</evidence>
<dbReference type="InterPro" id="IPR035919">
    <property type="entry name" value="EAL_sf"/>
</dbReference>
<dbReference type="InterPro" id="IPR001633">
    <property type="entry name" value="EAL_dom"/>
</dbReference>
<organism evidence="5 6">
    <name type="scientific">Thiohalospira halophila DSM 15071</name>
    <dbReference type="NCBI Taxonomy" id="1123397"/>
    <lineage>
        <taxon>Bacteria</taxon>
        <taxon>Pseudomonadati</taxon>
        <taxon>Pseudomonadota</taxon>
        <taxon>Gammaproteobacteria</taxon>
        <taxon>Thiohalospirales</taxon>
        <taxon>Thiohalospiraceae</taxon>
        <taxon>Thiohalospira</taxon>
    </lineage>
</organism>
<evidence type="ECO:0000256" key="2">
    <source>
        <dbReference type="ARBA" id="ARBA00022636"/>
    </source>
</evidence>
<dbReference type="SUPFAM" id="SSF141868">
    <property type="entry name" value="EAL domain-like"/>
    <property type="match status" value="1"/>
</dbReference>
<dbReference type="InterPro" id="IPR043128">
    <property type="entry name" value="Rev_trsase/Diguanyl_cyclase"/>
</dbReference>
<dbReference type="CDD" id="cd01948">
    <property type="entry name" value="EAL"/>
    <property type="match status" value="1"/>
</dbReference>
<dbReference type="Proteomes" id="UP000198611">
    <property type="component" value="Unassembled WGS sequence"/>
</dbReference>
<evidence type="ECO:0000313" key="6">
    <source>
        <dbReference type="Proteomes" id="UP000198611"/>
    </source>
</evidence>
<sequence>MARLGGDEFLLVMDSPDSHDAPAELASEAMKLLREPFQVGDWNELFMGASIGISLYPDHGRTPGELLTNADAAMFHAKSQGRNTWAFYAQELTEAASERLELEAHLRRAMERGEFAVHYQPQWDTATGQVTGAEALARWHHPEQGVISPGRFIPVAEESGLIIPLGERILRDACTFWEDYTRRTGHRLTLAVNLSGRQVALPDLAERILAILDETGLDPRLLELEFTESVLLEQHHGLLRLMQTLKARGVQFAIDDFGTGYSSLAYLKDLAVDRLKIDRTFVQDLPDDENDAEITAAVIAMAHNLRLTVTAEGVETEGQLAFLGRQGCDQWQGFLGSRPLPTAELETLLSAERHSGAGTSP</sequence>
<dbReference type="EMBL" id="FOMJ01000005">
    <property type="protein sequence ID" value="SFD48886.1"/>
    <property type="molecule type" value="Genomic_DNA"/>
</dbReference>
<accession>A0A1I1SR38</accession>
<evidence type="ECO:0000256" key="1">
    <source>
        <dbReference type="ARBA" id="ARBA00012282"/>
    </source>
</evidence>